<protein>
    <recommendedName>
        <fullName evidence="8">PKD domain-containing protein</fullName>
    </recommendedName>
</protein>
<keyword evidence="2" id="KW-0472">Membrane</keyword>
<evidence type="ECO:0008006" key="8">
    <source>
        <dbReference type="Google" id="ProtNLM"/>
    </source>
</evidence>
<dbReference type="InterPro" id="IPR036415">
    <property type="entry name" value="Lamin_tail_dom_sf"/>
</dbReference>
<evidence type="ECO:0000256" key="1">
    <source>
        <dbReference type="SAM" id="MobiDB-lite"/>
    </source>
</evidence>
<feature type="signal peptide" evidence="3">
    <location>
        <begin position="1"/>
        <end position="20"/>
    </location>
</feature>
<feature type="transmembrane region" description="Helical" evidence="2">
    <location>
        <begin position="438"/>
        <end position="458"/>
    </location>
</feature>
<evidence type="ECO:0000259" key="5">
    <source>
        <dbReference type="PROSITE" id="PS51841"/>
    </source>
</evidence>
<dbReference type="Pfam" id="PF00801">
    <property type="entry name" value="PKD"/>
    <property type="match status" value="1"/>
</dbReference>
<evidence type="ECO:0000256" key="2">
    <source>
        <dbReference type="SAM" id="Phobius"/>
    </source>
</evidence>
<proteinExistence type="predicted"/>
<keyword evidence="2" id="KW-1133">Transmembrane helix</keyword>
<feature type="domain" description="LTD" evidence="5">
    <location>
        <begin position="12"/>
        <end position="134"/>
    </location>
</feature>
<dbReference type="InterPro" id="IPR001322">
    <property type="entry name" value="Lamin_tail_dom"/>
</dbReference>
<feature type="compositionally biased region" description="Pro residues" evidence="1">
    <location>
        <begin position="180"/>
        <end position="196"/>
    </location>
</feature>
<dbReference type="Pfam" id="PF00932">
    <property type="entry name" value="LTD"/>
    <property type="match status" value="1"/>
</dbReference>
<dbReference type="Proteomes" id="UP000178099">
    <property type="component" value="Unassembled WGS sequence"/>
</dbReference>
<sequence length="477" mass="51005">MFRLPVFLFVFFAFPFLASAQVVITEIMYDPKDADAGSGGEWIEVHNTGSAPIDLTQWIFFEAETNHGITADGGAEIPANGYAVIARDLTAFKNYFSGFSGLLFKASFSLNDGETLAMESDKDAPISDSVSYSSEWGAKNDGNSLQLIDGEWSAATPTPGLQSEAGEENAPAPPLENNDPAPPTSSPNSSLPPPAPLFSVRITTREKMAVVGAPKKFSAEITGAKEGLSGKTRFLWNLGDGGTSDGQSILHTFLYPGDYVVVVDASADAHAVSDRIVVQAIPADVVVSRIGLQDDFFIELSNNSSYELNLSGWLLKSGAQYFVIPERTFILPKKKIIFPHEITKLSYASQEAVGLLYPNGLAAARLVDVPTPVTPPRPSGSEEKAIVPEKKSIPVSSEQPRLNASVEDAVPENVLRPPLPREQGAAVQESTGRSGPSIVWLFAVGGLVLFGVAGMVVARRTRSPADGFTITEEKTDE</sequence>
<dbReference type="Gene3D" id="2.60.40.10">
    <property type="entry name" value="Immunoglobulins"/>
    <property type="match status" value="1"/>
</dbReference>
<evidence type="ECO:0000259" key="4">
    <source>
        <dbReference type="PROSITE" id="PS50093"/>
    </source>
</evidence>
<feature type="domain" description="PKD" evidence="4">
    <location>
        <begin position="234"/>
        <end position="266"/>
    </location>
</feature>
<dbReference type="PROSITE" id="PS50093">
    <property type="entry name" value="PKD"/>
    <property type="match status" value="1"/>
</dbReference>
<organism evidence="6 7">
    <name type="scientific">Candidatus Lloydbacteria bacterium RIFCSPHIGHO2_02_FULL_51_22</name>
    <dbReference type="NCBI Taxonomy" id="1798663"/>
    <lineage>
        <taxon>Bacteria</taxon>
        <taxon>Candidatus Lloydiibacteriota</taxon>
    </lineage>
</organism>
<gene>
    <name evidence="6" type="ORF">A3D67_02035</name>
</gene>
<dbReference type="EMBL" id="MHLN01000047">
    <property type="protein sequence ID" value="OGZ09691.1"/>
    <property type="molecule type" value="Genomic_DNA"/>
</dbReference>
<evidence type="ECO:0000313" key="7">
    <source>
        <dbReference type="Proteomes" id="UP000178099"/>
    </source>
</evidence>
<dbReference type="SUPFAM" id="SSF49299">
    <property type="entry name" value="PKD domain"/>
    <property type="match status" value="1"/>
</dbReference>
<feature type="domain" description="LTD" evidence="5">
    <location>
        <begin position="274"/>
        <end position="377"/>
    </location>
</feature>
<dbReference type="InterPro" id="IPR013783">
    <property type="entry name" value="Ig-like_fold"/>
</dbReference>
<comment type="caution">
    <text evidence="6">The sequence shown here is derived from an EMBL/GenBank/DDBJ whole genome shotgun (WGS) entry which is preliminary data.</text>
</comment>
<dbReference type="InterPro" id="IPR035986">
    <property type="entry name" value="PKD_dom_sf"/>
</dbReference>
<accession>A0A1G2D9V3</accession>
<keyword evidence="2" id="KW-0812">Transmembrane</keyword>
<feature type="chain" id="PRO_5009582481" description="PKD domain-containing protein" evidence="3">
    <location>
        <begin position="21"/>
        <end position="477"/>
    </location>
</feature>
<feature type="region of interest" description="Disordered" evidence="1">
    <location>
        <begin position="153"/>
        <end position="197"/>
    </location>
</feature>
<dbReference type="InterPro" id="IPR000601">
    <property type="entry name" value="PKD_dom"/>
</dbReference>
<dbReference type="SUPFAM" id="SSF74853">
    <property type="entry name" value="Lamin A/C globular tail domain"/>
    <property type="match status" value="1"/>
</dbReference>
<dbReference type="AlphaFoldDB" id="A0A1G2D9V3"/>
<evidence type="ECO:0000256" key="3">
    <source>
        <dbReference type="SAM" id="SignalP"/>
    </source>
</evidence>
<reference evidence="6 7" key="1">
    <citation type="journal article" date="2016" name="Nat. Commun.">
        <title>Thousands of microbial genomes shed light on interconnected biogeochemical processes in an aquifer system.</title>
        <authorList>
            <person name="Anantharaman K."/>
            <person name="Brown C.T."/>
            <person name="Hug L.A."/>
            <person name="Sharon I."/>
            <person name="Castelle C.J."/>
            <person name="Probst A.J."/>
            <person name="Thomas B.C."/>
            <person name="Singh A."/>
            <person name="Wilkins M.J."/>
            <person name="Karaoz U."/>
            <person name="Brodie E.L."/>
            <person name="Williams K.H."/>
            <person name="Hubbard S.S."/>
            <person name="Banfield J.F."/>
        </authorList>
    </citation>
    <scope>NUCLEOTIDE SEQUENCE [LARGE SCALE GENOMIC DNA]</scope>
</reference>
<name>A0A1G2D9V3_9BACT</name>
<keyword evidence="3" id="KW-0732">Signal</keyword>
<evidence type="ECO:0000313" key="6">
    <source>
        <dbReference type="EMBL" id="OGZ09691.1"/>
    </source>
</evidence>
<dbReference type="PROSITE" id="PS51841">
    <property type="entry name" value="LTD"/>
    <property type="match status" value="2"/>
</dbReference>